<evidence type="ECO:0000313" key="1">
    <source>
        <dbReference type="EMBL" id="TCM68449.1"/>
    </source>
</evidence>
<organism evidence="1 2">
    <name type="scientific">Acinetobacter calcoaceticus</name>
    <dbReference type="NCBI Taxonomy" id="471"/>
    <lineage>
        <taxon>Bacteria</taxon>
        <taxon>Pseudomonadati</taxon>
        <taxon>Pseudomonadota</taxon>
        <taxon>Gammaproteobacteria</taxon>
        <taxon>Moraxellales</taxon>
        <taxon>Moraxellaceae</taxon>
        <taxon>Acinetobacter</taxon>
        <taxon>Acinetobacter calcoaceticus/baumannii complex</taxon>
    </lineage>
</organism>
<sequence length="290" mass="33264">MKKLEKPAYEFSDVIDACLNGIARNTELKSTILTDKAAILLDGKKYELDVPQGKLYTYNELQRCHNSAPISEAQKKSYIKLYETYFVPEIKIETRAIYDAILNASKEECPFCGGIGTPKNLDHFLPKTKFPQFSVLPSNLIPSCLDCNLDSKKTSFATKPEEQTIHPYLDNPIFFEEQWITAEYIIQENNAPAIFKYSVNPPDYWDEIDKIRVNNFFNDFSIGSRYAKQAATTLSSKLLLIRSMLRKNISIEDIVVDALQPLIDEAPFKNYWEVGMSEGLRNYLRINQTI</sequence>
<evidence type="ECO:0000313" key="2">
    <source>
        <dbReference type="Proteomes" id="UP000294963"/>
    </source>
</evidence>
<evidence type="ECO:0008006" key="3">
    <source>
        <dbReference type="Google" id="ProtNLM"/>
    </source>
</evidence>
<dbReference type="Gene3D" id="1.10.30.50">
    <property type="match status" value="1"/>
</dbReference>
<reference evidence="1 2" key="1">
    <citation type="submission" date="2019-03" db="EMBL/GenBank/DDBJ databases">
        <title>Genomic analyses of the natural microbiome of Caenorhabditis elegans.</title>
        <authorList>
            <person name="Samuel B."/>
        </authorList>
    </citation>
    <scope>NUCLEOTIDE SEQUENCE [LARGE SCALE GENOMIC DNA]</scope>
    <source>
        <strain evidence="1 2">JUb89</strain>
    </source>
</reference>
<proteinExistence type="predicted"/>
<dbReference type="Proteomes" id="UP000294963">
    <property type="component" value="Unassembled WGS sequence"/>
</dbReference>
<name>A0A4R1XXE9_ACICA</name>
<keyword evidence="2" id="KW-1185">Reference proteome</keyword>
<protein>
    <recommendedName>
        <fullName evidence="3">HNH endonuclease</fullName>
    </recommendedName>
</protein>
<dbReference type="CDD" id="cd00085">
    <property type="entry name" value="HNHc"/>
    <property type="match status" value="1"/>
</dbReference>
<dbReference type="InterPro" id="IPR003615">
    <property type="entry name" value="HNH_nuc"/>
</dbReference>
<accession>A0A4R1XXE9</accession>
<dbReference type="EMBL" id="SLVJ01000005">
    <property type="protein sequence ID" value="TCM68449.1"/>
    <property type="molecule type" value="Genomic_DNA"/>
</dbReference>
<gene>
    <name evidence="1" type="ORF">EC844_105153</name>
</gene>
<dbReference type="AlphaFoldDB" id="A0A4R1XXE9"/>
<dbReference type="OrthoDB" id="9816185at2"/>
<comment type="caution">
    <text evidence="1">The sequence shown here is derived from an EMBL/GenBank/DDBJ whole genome shotgun (WGS) entry which is preliminary data.</text>
</comment>